<evidence type="ECO:0000313" key="2">
    <source>
        <dbReference type="Proteomes" id="UP001055125"/>
    </source>
</evidence>
<accession>A0ABQ4RQ77</accession>
<dbReference type="Proteomes" id="UP001055125">
    <property type="component" value="Unassembled WGS sequence"/>
</dbReference>
<sequence length="117" mass="12763">MPVLKHGDVVVIVGAVEVRSELTGQLDTVPTYRVVVEDRENATITLEPVSKGVLQAIAPEKYEAAVGELRAHRELNPIRTRHQLLKEIGAPQLESLADVEARNDARWAAALGGRPPQ</sequence>
<protein>
    <submittedName>
        <fullName evidence="1">Uncharacterized protein</fullName>
    </submittedName>
</protein>
<proteinExistence type="predicted"/>
<evidence type="ECO:0000313" key="1">
    <source>
        <dbReference type="EMBL" id="GJD92915.1"/>
    </source>
</evidence>
<comment type="caution">
    <text evidence="1">The sequence shown here is derived from an EMBL/GenBank/DDBJ whole genome shotgun (WGS) entry which is preliminary data.</text>
</comment>
<reference evidence="1" key="1">
    <citation type="journal article" date="2021" name="Front. Microbiol.">
        <title>Comprehensive Comparative Genomics and Phenotyping of Methylobacterium Species.</title>
        <authorList>
            <person name="Alessa O."/>
            <person name="Ogura Y."/>
            <person name="Fujitani Y."/>
            <person name="Takami H."/>
            <person name="Hayashi T."/>
            <person name="Sahin N."/>
            <person name="Tani A."/>
        </authorList>
    </citation>
    <scope>NUCLEOTIDE SEQUENCE</scope>
    <source>
        <strain evidence="1">DSM 19015</strain>
    </source>
</reference>
<dbReference type="RefSeq" id="WP_238242013.1">
    <property type="nucleotide sequence ID" value="NZ_BPQP01000001.1"/>
</dbReference>
<keyword evidence="2" id="KW-1185">Reference proteome</keyword>
<dbReference type="EMBL" id="BPQP01000001">
    <property type="protein sequence ID" value="GJD92915.1"/>
    <property type="molecule type" value="Genomic_DNA"/>
</dbReference>
<reference evidence="1" key="2">
    <citation type="submission" date="2021-08" db="EMBL/GenBank/DDBJ databases">
        <authorList>
            <person name="Tani A."/>
            <person name="Ola A."/>
            <person name="Ogura Y."/>
            <person name="Katsura K."/>
            <person name="Hayashi T."/>
        </authorList>
    </citation>
    <scope>NUCLEOTIDE SEQUENCE</scope>
    <source>
        <strain evidence="1">DSM 19015</strain>
    </source>
</reference>
<gene>
    <name evidence="1" type="ORF">OCOJLMKI_0098</name>
</gene>
<name>A0ABQ4RQ77_9HYPH</name>
<organism evidence="1 2">
    <name type="scientific">Methylobacterium iners</name>
    <dbReference type="NCBI Taxonomy" id="418707"/>
    <lineage>
        <taxon>Bacteria</taxon>
        <taxon>Pseudomonadati</taxon>
        <taxon>Pseudomonadota</taxon>
        <taxon>Alphaproteobacteria</taxon>
        <taxon>Hyphomicrobiales</taxon>
        <taxon>Methylobacteriaceae</taxon>
        <taxon>Methylobacterium</taxon>
    </lineage>
</organism>